<organism evidence="1 2">
    <name type="scientific">Apostasia shenzhenica</name>
    <dbReference type="NCBI Taxonomy" id="1088818"/>
    <lineage>
        <taxon>Eukaryota</taxon>
        <taxon>Viridiplantae</taxon>
        <taxon>Streptophyta</taxon>
        <taxon>Embryophyta</taxon>
        <taxon>Tracheophyta</taxon>
        <taxon>Spermatophyta</taxon>
        <taxon>Magnoliopsida</taxon>
        <taxon>Liliopsida</taxon>
        <taxon>Asparagales</taxon>
        <taxon>Orchidaceae</taxon>
        <taxon>Apostasioideae</taxon>
        <taxon>Apostasia</taxon>
    </lineage>
</organism>
<name>A0A2I0B4A4_9ASPA</name>
<dbReference type="AlphaFoldDB" id="A0A2I0B4A4"/>
<dbReference type="EMBL" id="KZ451916">
    <property type="protein sequence ID" value="PKA62627.1"/>
    <property type="molecule type" value="Genomic_DNA"/>
</dbReference>
<sequence>MRLTFANNIAQLAIIRAPVKKRCQASRLLSSTSPSSCDPMPFSATLDRYSTSRPTSPICHWLLSHRCLLLSLLLTTPLPPFPLIPSSTVLSSAYVSPPASMSKLFTSMPICVCQRWPACVDACMRYYALL</sequence>
<protein>
    <submittedName>
        <fullName evidence="1">Uncharacterized protein</fullName>
    </submittedName>
</protein>
<gene>
    <name evidence="1" type="ORF">AXF42_Ash012214</name>
</gene>
<dbReference type="Proteomes" id="UP000236161">
    <property type="component" value="Unassembled WGS sequence"/>
</dbReference>
<evidence type="ECO:0000313" key="1">
    <source>
        <dbReference type="EMBL" id="PKA62627.1"/>
    </source>
</evidence>
<keyword evidence="2" id="KW-1185">Reference proteome</keyword>
<reference evidence="1 2" key="1">
    <citation type="journal article" date="2017" name="Nature">
        <title>The Apostasia genome and the evolution of orchids.</title>
        <authorList>
            <person name="Zhang G.Q."/>
            <person name="Liu K.W."/>
            <person name="Li Z."/>
            <person name="Lohaus R."/>
            <person name="Hsiao Y.Y."/>
            <person name="Niu S.C."/>
            <person name="Wang J.Y."/>
            <person name="Lin Y.C."/>
            <person name="Xu Q."/>
            <person name="Chen L.J."/>
            <person name="Yoshida K."/>
            <person name="Fujiwara S."/>
            <person name="Wang Z.W."/>
            <person name="Zhang Y.Q."/>
            <person name="Mitsuda N."/>
            <person name="Wang M."/>
            <person name="Liu G.H."/>
            <person name="Pecoraro L."/>
            <person name="Huang H.X."/>
            <person name="Xiao X.J."/>
            <person name="Lin M."/>
            <person name="Wu X.Y."/>
            <person name="Wu W.L."/>
            <person name="Chen Y.Y."/>
            <person name="Chang S.B."/>
            <person name="Sakamoto S."/>
            <person name="Ohme-Takagi M."/>
            <person name="Yagi M."/>
            <person name="Zeng S.J."/>
            <person name="Shen C.Y."/>
            <person name="Yeh C.M."/>
            <person name="Luo Y.B."/>
            <person name="Tsai W.C."/>
            <person name="Van de Peer Y."/>
            <person name="Liu Z.J."/>
        </authorList>
    </citation>
    <scope>NUCLEOTIDE SEQUENCE [LARGE SCALE GENOMIC DNA]</scope>
    <source>
        <strain evidence="2">cv. Shenzhen</strain>
        <tissue evidence="1">Stem</tissue>
    </source>
</reference>
<proteinExistence type="predicted"/>
<accession>A0A2I0B4A4</accession>
<evidence type="ECO:0000313" key="2">
    <source>
        <dbReference type="Proteomes" id="UP000236161"/>
    </source>
</evidence>